<gene>
    <name evidence="1" type="ORF">Scep_020220</name>
</gene>
<keyword evidence="2" id="KW-1185">Reference proteome</keyword>
<dbReference type="EMBL" id="JBBNAG010000008">
    <property type="protein sequence ID" value="KAK9112701.1"/>
    <property type="molecule type" value="Genomic_DNA"/>
</dbReference>
<evidence type="ECO:0000313" key="1">
    <source>
        <dbReference type="EMBL" id="KAK9112701.1"/>
    </source>
</evidence>
<dbReference type="AlphaFoldDB" id="A0AAP0IC80"/>
<comment type="caution">
    <text evidence="1">The sequence shown here is derived from an EMBL/GenBank/DDBJ whole genome shotgun (WGS) entry which is preliminary data.</text>
</comment>
<evidence type="ECO:0000313" key="2">
    <source>
        <dbReference type="Proteomes" id="UP001419268"/>
    </source>
</evidence>
<dbReference type="Proteomes" id="UP001419268">
    <property type="component" value="Unassembled WGS sequence"/>
</dbReference>
<name>A0AAP0IC80_9MAGN</name>
<protein>
    <submittedName>
        <fullName evidence="1">Uncharacterized protein</fullName>
    </submittedName>
</protein>
<organism evidence="1 2">
    <name type="scientific">Stephania cephalantha</name>
    <dbReference type="NCBI Taxonomy" id="152367"/>
    <lineage>
        <taxon>Eukaryota</taxon>
        <taxon>Viridiplantae</taxon>
        <taxon>Streptophyta</taxon>
        <taxon>Embryophyta</taxon>
        <taxon>Tracheophyta</taxon>
        <taxon>Spermatophyta</taxon>
        <taxon>Magnoliopsida</taxon>
        <taxon>Ranunculales</taxon>
        <taxon>Menispermaceae</taxon>
        <taxon>Menispermoideae</taxon>
        <taxon>Cissampelideae</taxon>
        <taxon>Stephania</taxon>
    </lineage>
</organism>
<accession>A0AAP0IC80</accession>
<proteinExistence type="predicted"/>
<sequence>MTCILSPDCLLNKHHTLQSPLKERQTHTILGSKIIQFHFSWEVLPHLIFFQLKTLLKVDNVGTVGPRPTAIASLLMFLEMHICTPPFAWFWAYYFCCQG</sequence>
<reference evidence="1 2" key="1">
    <citation type="submission" date="2024-01" db="EMBL/GenBank/DDBJ databases">
        <title>Genome assemblies of Stephania.</title>
        <authorList>
            <person name="Yang L."/>
        </authorList>
    </citation>
    <scope>NUCLEOTIDE SEQUENCE [LARGE SCALE GENOMIC DNA]</scope>
    <source>
        <strain evidence="1">JXDWG</strain>
        <tissue evidence="1">Leaf</tissue>
    </source>
</reference>